<feature type="region of interest" description="Disordered" evidence="1">
    <location>
        <begin position="54"/>
        <end position="90"/>
    </location>
</feature>
<protein>
    <submittedName>
        <fullName evidence="2">Reverse transcriptase domain-containing protein</fullName>
    </submittedName>
</protein>
<reference evidence="2" key="1">
    <citation type="journal article" date="2022" name="Int. J. Mol. Sci.">
        <title>Draft Genome of Tanacetum Coccineum: Genomic Comparison of Closely Related Tanacetum-Family Plants.</title>
        <authorList>
            <person name="Yamashiro T."/>
            <person name="Shiraishi A."/>
            <person name="Nakayama K."/>
            <person name="Satake H."/>
        </authorList>
    </citation>
    <scope>NUCLEOTIDE SEQUENCE</scope>
</reference>
<accession>A0ABQ4Y3Y1</accession>
<name>A0ABQ4Y3Y1_9ASTR</name>
<evidence type="ECO:0000313" key="2">
    <source>
        <dbReference type="EMBL" id="GJS71740.1"/>
    </source>
</evidence>
<comment type="caution">
    <text evidence="2">The sequence shown here is derived from an EMBL/GenBank/DDBJ whole genome shotgun (WGS) entry which is preliminary data.</text>
</comment>
<reference evidence="2" key="2">
    <citation type="submission" date="2022-01" db="EMBL/GenBank/DDBJ databases">
        <authorList>
            <person name="Yamashiro T."/>
            <person name="Shiraishi A."/>
            <person name="Satake H."/>
            <person name="Nakayama K."/>
        </authorList>
    </citation>
    <scope>NUCLEOTIDE SEQUENCE</scope>
</reference>
<dbReference type="GO" id="GO:0003964">
    <property type="term" value="F:RNA-directed DNA polymerase activity"/>
    <property type="evidence" value="ECO:0007669"/>
    <property type="project" value="UniProtKB-KW"/>
</dbReference>
<evidence type="ECO:0000313" key="3">
    <source>
        <dbReference type="Proteomes" id="UP001151760"/>
    </source>
</evidence>
<proteinExistence type="predicted"/>
<dbReference type="Gene3D" id="4.10.60.10">
    <property type="entry name" value="Zinc finger, CCHC-type"/>
    <property type="match status" value="1"/>
</dbReference>
<keyword evidence="3" id="KW-1185">Reference proteome</keyword>
<keyword evidence="2" id="KW-0808">Transferase</keyword>
<gene>
    <name evidence="2" type="ORF">Tco_0704581</name>
</gene>
<keyword evidence="2" id="KW-0548">Nucleotidyltransferase</keyword>
<evidence type="ECO:0000256" key="1">
    <source>
        <dbReference type="SAM" id="MobiDB-lite"/>
    </source>
</evidence>
<dbReference type="InterPro" id="IPR036875">
    <property type="entry name" value="Znf_CCHC_sf"/>
</dbReference>
<dbReference type="EMBL" id="BQNB010010028">
    <property type="protein sequence ID" value="GJS71740.1"/>
    <property type="molecule type" value="Genomic_DNA"/>
</dbReference>
<keyword evidence="2" id="KW-0695">RNA-directed DNA polymerase</keyword>
<dbReference type="Proteomes" id="UP001151760">
    <property type="component" value="Unassembled WGS sequence"/>
</dbReference>
<sequence>MWLGLILLWPGEKKEYAITLPLNPTAANNQRTLTCFECGNQGHYKSDYPELKNQVRGNQSRNGEAHGRVYALGGGESDQDPNDVTNYIDA</sequence>
<organism evidence="2 3">
    <name type="scientific">Tanacetum coccineum</name>
    <dbReference type="NCBI Taxonomy" id="301880"/>
    <lineage>
        <taxon>Eukaryota</taxon>
        <taxon>Viridiplantae</taxon>
        <taxon>Streptophyta</taxon>
        <taxon>Embryophyta</taxon>
        <taxon>Tracheophyta</taxon>
        <taxon>Spermatophyta</taxon>
        <taxon>Magnoliopsida</taxon>
        <taxon>eudicotyledons</taxon>
        <taxon>Gunneridae</taxon>
        <taxon>Pentapetalae</taxon>
        <taxon>asterids</taxon>
        <taxon>campanulids</taxon>
        <taxon>Asterales</taxon>
        <taxon>Asteraceae</taxon>
        <taxon>Asteroideae</taxon>
        <taxon>Anthemideae</taxon>
        <taxon>Anthemidinae</taxon>
        <taxon>Tanacetum</taxon>
    </lineage>
</organism>
<dbReference type="SUPFAM" id="SSF57756">
    <property type="entry name" value="Retrovirus zinc finger-like domains"/>
    <property type="match status" value="1"/>
</dbReference>